<evidence type="ECO:0000313" key="5">
    <source>
        <dbReference type="Proteomes" id="UP001526426"/>
    </source>
</evidence>
<keyword evidence="1 2" id="KW-0597">Phosphoprotein</keyword>
<dbReference type="Proteomes" id="UP001526426">
    <property type="component" value="Unassembled WGS sequence"/>
</dbReference>
<dbReference type="SMART" id="SM00448">
    <property type="entry name" value="REC"/>
    <property type="match status" value="1"/>
</dbReference>
<protein>
    <submittedName>
        <fullName evidence="4">Response regulator</fullName>
    </submittedName>
</protein>
<dbReference type="PANTHER" id="PTHR44591">
    <property type="entry name" value="STRESS RESPONSE REGULATOR PROTEIN 1"/>
    <property type="match status" value="1"/>
</dbReference>
<gene>
    <name evidence="4" type="ORF">K4A83_16970</name>
</gene>
<evidence type="ECO:0000256" key="1">
    <source>
        <dbReference type="ARBA" id="ARBA00022553"/>
    </source>
</evidence>
<dbReference type="SUPFAM" id="SSF52172">
    <property type="entry name" value="CheY-like"/>
    <property type="match status" value="1"/>
</dbReference>
<reference evidence="4 5" key="1">
    <citation type="submission" date="2021-08" db="EMBL/GenBank/DDBJ databases">
        <title>Draft genome sequence of Spirulina subsalsa with high tolerance to salinity and hype-accumulation of phycocyanin.</title>
        <authorList>
            <person name="Pei H."/>
            <person name="Jiang L."/>
        </authorList>
    </citation>
    <scope>NUCLEOTIDE SEQUENCE [LARGE SCALE GENOMIC DNA]</scope>
    <source>
        <strain evidence="4 5">FACHB-351</strain>
    </source>
</reference>
<sequence>MLRRALEKEGHEVIEATNGKHCLEMLENHQPDCLFLDLLMPEMNGYEVLEALQHQGKHLPVVVVTADIQDTSRERCLNLGAIAVLNKPPKPQELKIILQHIQIINGGDC</sequence>
<dbReference type="PANTHER" id="PTHR44591:SF24">
    <property type="entry name" value="PROTEIN-GLUTAMATE METHYLESTERASE_PROTEIN-GLUTAMINE GLUTAMINASE 1"/>
    <property type="match status" value="1"/>
</dbReference>
<accession>A0ABT3L913</accession>
<feature type="domain" description="Response regulatory" evidence="3">
    <location>
        <begin position="1"/>
        <end position="102"/>
    </location>
</feature>
<dbReference type="InterPro" id="IPR050595">
    <property type="entry name" value="Bact_response_regulator"/>
</dbReference>
<dbReference type="InterPro" id="IPR011006">
    <property type="entry name" value="CheY-like_superfamily"/>
</dbReference>
<dbReference type="InterPro" id="IPR001789">
    <property type="entry name" value="Sig_transdc_resp-reg_receiver"/>
</dbReference>
<dbReference type="EMBL" id="JAIHOM010000099">
    <property type="protein sequence ID" value="MCW6037952.1"/>
    <property type="molecule type" value="Genomic_DNA"/>
</dbReference>
<dbReference type="Gene3D" id="3.40.50.2300">
    <property type="match status" value="1"/>
</dbReference>
<keyword evidence="5" id="KW-1185">Reference proteome</keyword>
<dbReference type="Pfam" id="PF00072">
    <property type="entry name" value="Response_reg"/>
    <property type="match status" value="1"/>
</dbReference>
<comment type="caution">
    <text evidence="4">The sequence shown here is derived from an EMBL/GenBank/DDBJ whole genome shotgun (WGS) entry which is preliminary data.</text>
</comment>
<evidence type="ECO:0000313" key="4">
    <source>
        <dbReference type="EMBL" id="MCW6037952.1"/>
    </source>
</evidence>
<dbReference type="PROSITE" id="PS50110">
    <property type="entry name" value="RESPONSE_REGULATORY"/>
    <property type="match status" value="1"/>
</dbReference>
<name>A0ABT3L913_9CYAN</name>
<proteinExistence type="predicted"/>
<evidence type="ECO:0000256" key="2">
    <source>
        <dbReference type="PROSITE-ProRule" id="PRU00169"/>
    </source>
</evidence>
<feature type="modified residue" description="4-aspartylphosphate" evidence="2">
    <location>
        <position position="37"/>
    </location>
</feature>
<organism evidence="4 5">
    <name type="scientific">Spirulina subsalsa FACHB-351</name>
    <dbReference type="NCBI Taxonomy" id="234711"/>
    <lineage>
        <taxon>Bacteria</taxon>
        <taxon>Bacillati</taxon>
        <taxon>Cyanobacteriota</taxon>
        <taxon>Cyanophyceae</taxon>
        <taxon>Spirulinales</taxon>
        <taxon>Spirulinaceae</taxon>
        <taxon>Spirulina</taxon>
    </lineage>
</organism>
<evidence type="ECO:0000259" key="3">
    <source>
        <dbReference type="PROSITE" id="PS50110"/>
    </source>
</evidence>